<dbReference type="EMBL" id="JACHHG010000004">
    <property type="protein sequence ID" value="MBB6097875.1"/>
    <property type="molecule type" value="Genomic_DNA"/>
</dbReference>
<evidence type="ECO:0000256" key="3">
    <source>
        <dbReference type="ARBA" id="ARBA00023186"/>
    </source>
</evidence>
<comment type="similarity">
    <text evidence="4">Belongs to the SIMIBI class G3E GTPase family. ZNG1 subfamily.</text>
</comment>
<dbReference type="InterPro" id="IPR051316">
    <property type="entry name" value="Zinc-reg_GTPase_activator"/>
</dbReference>
<dbReference type="Gene3D" id="3.30.1220.10">
    <property type="entry name" value="CobW-like, C-terminal domain"/>
    <property type="match status" value="1"/>
</dbReference>
<protein>
    <submittedName>
        <fullName evidence="7">G3E family GTPase</fullName>
    </submittedName>
</protein>
<accession>A0A841I1Q5</accession>
<dbReference type="InterPro" id="IPR036627">
    <property type="entry name" value="CobW-likC_sf"/>
</dbReference>
<evidence type="ECO:0000259" key="6">
    <source>
        <dbReference type="SMART" id="SM00833"/>
    </source>
</evidence>
<evidence type="ECO:0000256" key="4">
    <source>
        <dbReference type="ARBA" id="ARBA00034320"/>
    </source>
</evidence>
<proteinExistence type="inferred from homology"/>
<comment type="caution">
    <text evidence="7">The sequence shown here is derived from an EMBL/GenBank/DDBJ whole genome shotgun (WGS) entry which is preliminary data.</text>
</comment>
<dbReference type="Pfam" id="PF02492">
    <property type="entry name" value="cobW"/>
    <property type="match status" value="1"/>
</dbReference>
<evidence type="ECO:0000256" key="5">
    <source>
        <dbReference type="ARBA" id="ARBA00049117"/>
    </source>
</evidence>
<keyword evidence="2" id="KW-0378">Hydrolase</keyword>
<dbReference type="GO" id="GO:0005737">
    <property type="term" value="C:cytoplasm"/>
    <property type="evidence" value="ECO:0007669"/>
    <property type="project" value="TreeGrafter"/>
</dbReference>
<dbReference type="InterPro" id="IPR003495">
    <property type="entry name" value="CobW/HypB/UreG_nucleotide-bd"/>
</dbReference>
<dbReference type="InterPro" id="IPR011629">
    <property type="entry name" value="CobW-like_C"/>
</dbReference>
<dbReference type="Gene3D" id="3.40.50.300">
    <property type="entry name" value="P-loop containing nucleotide triphosphate hydrolases"/>
    <property type="match status" value="1"/>
</dbReference>
<evidence type="ECO:0000256" key="2">
    <source>
        <dbReference type="ARBA" id="ARBA00022801"/>
    </source>
</evidence>
<dbReference type="GO" id="GO:0000166">
    <property type="term" value="F:nucleotide binding"/>
    <property type="evidence" value="ECO:0007669"/>
    <property type="project" value="UniProtKB-KW"/>
</dbReference>
<dbReference type="RefSeq" id="WP_183985744.1">
    <property type="nucleotide sequence ID" value="NZ_JACHHG010000004.1"/>
</dbReference>
<dbReference type="SUPFAM" id="SSF52540">
    <property type="entry name" value="P-loop containing nucleoside triphosphate hydrolases"/>
    <property type="match status" value="1"/>
</dbReference>
<dbReference type="PANTHER" id="PTHR13748">
    <property type="entry name" value="COBW-RELATED"/>
    <property type="match status" value="1"/>
</dbReference>
<gene>
    <name evidence="7" type="ORF">HNR42_001298</name>
</gene>
<dbReference type="SUPFAM" id="SSF90002">
    <property type="entry name" value="Hypothetical protein YjiA, C-terminal domain"/>
    <property type="match status" value="1"/>
</dbReference>
<comment type="catalytic activity">
    <reaction evidence="5">
        <text>GTP + H2O = GDP + phosphate + H(+)</text>
        <dbReference type="Rhea" id="RHEA:19669"/>
        <dbReference type="ChEBI" id="CHEBI:15377"/>
        <dbReference type="ChEBI" id="CHEBI:15378"/>
        <dbReference type="ChEBI" id="CHEBI:37565"/>
        <dbReference type="ChEBI" id="CHEBI:43474"/>
        <dbReference type="ChEBI" id="CHEBI:58189"/>
    </reaction>
    <physiologicalReaction direction="left-to-right" evidence="5">
        <dbReference type="Rhea" id="RHEA:19670"/>
    </physiologicalReaction>
</comment>
<dbReference type="GO" id="GO:0016787">
    <property type="term" value="F:hydrolase activity"/>
    <property type="evidence" value="ECO:0007669"/>
    <property type="project" value="UniProtKB-KW"/>
</dbReference>
<dbReference type="AlphaFoldDB" id="A0A841I1Q5"/>
<dbReference type="CDD" id="cd03112">
    <property type="entry name" value="CobW-like"/>
    <property type="match status" value="1"/>
</dbReference>
<name>A0A841I1Q5_9DEIO</name>
<keyword evidence="3" id="KW-0143">Chaperone</keyword>
<reference evidence="7 8" key="1">
    <citation type="submission" date="2020-08" db="EMBL/GenBank/DDBJ databases">
        <title>Genomic Encyclopedia of Type Strains, Phase IV (KMG-IV): sequencing the most valuable type-strain genomes for metagenomic binning, comparative biology and taxonomic classification.</title>
        <authorList>
            <person name="Goeker M."/>
        </authorList>
    </citation>
    <scope>NUCLEOTIDE SEQUENCE [LARGE SCALE GENOMIC DNA]</scope>
    <source>
        <strain evidence="7 8">DSM 21458</strain>
    </source>
</reference>
<keyword evidence="1" id="KW-0547">Nucleotide-binding</keyword>
<dbReference type="Pfam" id="PF07683">
    <property type="entry name" value="CobW_C"/>
    <property type="match status" value="1"/>
</dbReference>
<feature type="domain" description="CobW C-terminal" evidence="6">
    <location>
        <begin position="220"/>
        <end position="311"/>
    </location>
</feature>
<evidence type="ECO:0000313" key="7">
    <source>
        <dbReference type="EMBL" id="MBB6097875.1"/>
    </source>
</evidence>
<dbReference type="SMART" id="SM00833">
    <property type="entry name" value="CobW_C"/>
    <property type="match status" value="1"/>
</dbReference>
<sequence>MFKFRQRIPVTVIGGFLGSGKTTLVNHLIYSGTHRYGVIVNEFGDLGIDGALIENLEEGGITELQGGCLCCVGREDLVQALVKLGLRDTPPEYVLIELSGLADPVPVLQTLLDPQVRTVFEIDGLVTVVDARNFFSTLQQNLESALQLAYASTVVINKVDLVDAELVAAVSDAVRQLSPLARVVTSHRSQVDPAALVGLRAFDPQWQPDDAHGHRHTEGVTSFVLEAHSPLDIMKWQWFLQQRILERPGDVLRVKGFLALEGIPERVLFQAVRDVFSAERQEQPHAGQSQLVVIGRGLDPAEYHAAFEDCARPVSEAGRGAKR</sequence>
<organism evidence="7 8">
    <name type="scientific">Deinobacterium chartae</name>
    <dbReference type="NCBI Taxonomy" id="521158"/>
    <lineage>
        <taxon>Bacteria</taxon>
        <taxon>Thermotogati</taxon>
        <taxon>Deinococcota</taxon>
        <taxon>Deinococci</taxon>
        <taxon>Deinococcales</taxon>
        <taxon>Deinococcaceae</taxon>
        <taxon>Deinobacterium</taxon>
    </lineage>
</organism>
<keyword evidence="8" id="KW-1185">Reference proteome</keyword>
<dbReference type="PANTHER" id="PTHR13748:SF62">
    <property type="entry name" value="COBW DOMAIN-CONTAINING PROTEIN"/>
    <property type="match status" value="1"/>
</dbReference>
<evidence type="ECO:0000256" key="1">
    <source>
        <dbReference type="ARBA" id="ARBA00022741"/>
    </source>
</evidence>
<evidence type="ECO:0000313" key="8">
    <source>
        <dbReference type="Proteomes" id="UP000569951"/>
    </source>
</evidence>
<dbReference type="InterPro" id="IPR027417">
    <property type="entry name" value="P-loop_NTPase"/>
</dbReference>
<dbReference type="Proteomes" id="UP000569951">
    <property type="component" value="Unassembled WGS sequence"/>
</dbReference>